<protein>
    <submittedName>
        <fullName evidence="1">Uncharacterized protein</fullName>
    </submittedName>
</protein>
<dbReference type="EMBL" id="GGEC01075671">
    <property type="protein sequence ID" value="MBX56155.1"/>
    <property type="molecule type" value="Transcribed_RNA"/>
</dbReference>
<proteinExistence type="predicted"/>
<name>A0A2P2PN97_RHIMU</name>
<sequence>MHFINILGPKTSVPKLIIGDIQVQYANSLMNLDHWKRIKKHRDKQI</sequence>
<reference evidence="1" key="1">
    <citation type="submission" date="2018-02" db="EMBL/GenBank/DDBJ databases">
        <title>Rhizophora mucronata_Transcriptome.</title>
        <authorList>
            <person name="Meera S.P."/>
            <person name="Sreeshan A."/>
            <person name="Augustine A."/>
        </authorList>
    </citation>
    <scope>NUCLEOTIDE SEQUENCE</scope>
    <source>
        <tissue evidence="1">Leaf</tissue>
    </source>
</reference>
<dbReference type="AlphaFoldDB" id="A0A2P2PN97"/>
<organism evidence="1">
    <name type="scientific">Rhizophora mucronata</name>
    <name type="common">Asiatic mangrove</name>
    <dbReference type="NCBI Taxonomy" id="61149"/>
    <lineage>
        <taxon>Eukaryota</taxon>
        <taxon>Viridiplantae</taxon>
        <taxon>Streptophyta</taxon>
        <taxon>Embryophyta</taxon>
        <taxon>Tracheophyta</taxon>
        <taxon>Spermatophyta</taxon>
        <taxon>Magnoliopsida</taxon>
        <taxon>eudicotyledons</taxon>
        <taxon>Gunneridae</taxon>
        <taxon>Pentapetalae</taxon>
        <taxon>rosids</taxon>
        <taxon>fabids</taxon>
        <taxon>Malpighiales</taxon>
        <taxon>Rhizophoraceae</taxon>
        <taxon>Rhizophora</taxon>
    </lineage>
</organism>
<accession>A0A2P2PN97</accession>
<evidence type="ECO:0000313" key="1">
    <source>
        <dbReference type="EMBL" id="MBX56155.1"/>
    </source>
</evidence>